<dbReference type="AlphaFoldDB" id="A0A147KKZ7"/>
<feature type="transmembrane region" description="Helical" evidence="1">
    <location>
        <begin position="105"/>
        <end position="123"/>
    </location>
</feature>
<evidence type="ECO:0000313" key="3">
    <source>
        <dbReference type="EMBL" id="KUP97984.1"/>
    </source>
</evidence>
<accession>A0A147KKZ7</accession>
<organism evidence="3 4">
    <name type="scientific">Thermobifida cellulosilytica TB100</name>
    <dbReference type="NCBI Taxonomy" id="665004"/>
    <lineage>
        <taxon>Bacteria</taxon>
        <taxon>Bacillati</taxon>
        <taxon>Actinomycetota</taxon>
        <taxon>Actinomycetes</taxon>
        <taxon>Streptosporangiales</taxon>
        <taxon>Nocardiopsidaceae</taxon>
        <taxon>Thermobifida</taxon>
    </lineage>
</organism>
<gene>
    <name evidence="3" type="ORF">AC529_04130</name>
</gene>
<feature type="transmembrane region" description="Helical" evidence="1">
    <location>
        <begin position="78"/>
        <end position="99"/>
    </location>
</feature>
<keyword evidence="2" id="KW-0732">Signal</keyword>
<dbReference type="EMBL" id="LGEM01000017">
    <property type="protein sequence ID" value="KUP97984.1"/>
    <property type="molecule type" value="Genomic_DNA"/>
</dbReference>
<evidence type="ECO:0000313" key="4">
    <source>
        <dbReference type="Proteomes" id="UP000074382"/>
    </source>
</evidence>
<keyword evidence="1" id="KW-1133">Transmembrane helix</keyword>
<dbReference type="STRING" id="665004.AC529_04130"/>
<protein>
    <submittedName>
        <fullName evidence="3">Uncharacterized protein</fullName>
    </submittedName>
</protein>
<keyword evidence="4" id="KW-1185">Reference proteome</keyword>
<keyword evidence="1" id="KW-0812">Transmembrane</keyword>
<dbReference type="PATRIC" id="fig|665004.4.peg.2942"/>
<name>A0A147KKZ7_THECS</name>
<dbReference type="Proteomes" id="UP000074382">
    <property type="component" value="Unassembled WGS sequence"/>
</dbReference>
<sequence length="301" mass="31939">MSGQRRALGALLFAVCSAVLAAAALAVVSAPISLLLPSEASMLAPGAVATLGLAGLLVLLSLWALLGRVLRGLGVQNPLATASLALIVPVGYAISRVGWYGPVDALWWASGLSALAGLLVCVAATGRRGSYRKPVLAVTAALVVLVGGVLTENEVIRLAPRSEFDRHPAIPVLRHPDWDLEDVEASPERAEVLVEYRNIKREDAEPLYLHVYRREAENWESLSLVEGTQGQEVVKRDGTTVVLDVSNGPSLYLNLDLGTRVRVVWASGTDEELLSLAGYIGAATGVERAELRSKISPFSHG</sequence>
<reference evidence="4" key="1">
    <citation type="journal article" date="2017" name="Acta Aliment.">
        <title>Plant polysaccharide degrading enzyme system of Thermpbifida cellulosilytica TB100 revealed by de novo genome project data.</title>
        <authorList>
            <person name="Toth A."/>
            <person name="Baka E."/>
            <person name="Luzics S."/>
            <person name="Bata-Vidacs I."/>
            <person name="Nagy I."/>
            <person name="Balint B."/>
            <person name="Herceg R."/>
            <person name="Olasz F."/>
            <person name="Wilk T."/>
            <person name="Nagy T."/>
            <person name="Kriszt B."/>
            <person name="Nagy I."/>
            <person name="Kukolya J."/>
        </authorList>
    </citation>
    <scope>NUCLEOTIDE SEQUENCE [LARGE SCALE GENOMIC DNA]</scope>
    <source>
        <strain evidence="4">TB100</strain>
    </source>
</reference>
<feature type="signal peptide" evidence="2">
    <location>
        <begin position="1"/>
        <end position="21"/>
    </location>
</feature>
<proteinExistence type="predicted"/>
<keyword evidence="1" id="KW-0472">Membrane</keyword>
<feature type="chain" id="PRO_5039573930" evidence="2">
    <location>
        <begin position="22"/>
        <end position="301"/>
    </location>
</feature>
<evidence type="ECO:0000256" key="2">
    <source>
        <dbReference type="SAM" id="SignalP"/>
    </source>
</evidence>
<feature type="transmembrane region" description="Helical" evidence="1">
    <location>
        <begin position="135"/>
        <end position="151"/>
    </location>
</feature>
<comment type="caution">
    <text evidence="3">The sequence shown here is derived from an EMBL/GenBank/DDBJ whole genome shotgun (WGS) entry which is preliminary data.</text>
</comment>
<evidence type="ECO:0000256" key="1">
    <source>
        <dbReference type="SAM" id="Phobius"/>
    </source>
</evidence>
<feature type="transmembrane region" description="Helical" evidence="1">
    <location>
        <begin position="42"/>
        <end position="66"/>
    </location>
</feature>